<dbReference type="Pfam" id="PF23114">
    <property type="entry name" value="NAD-bd_HRPKS_sdrA"/>
    <property type="match status" value="1"/>
</dbReference>
<dbReference type="InterPro" id="IPR020841">
    <property type="entry name" value="PKS_Beta-ketoAc_synthase_dom"/>
</dbReference>
<dbReference type="Pfam" id="PF08242">
    <property type="entry name" value="Methyltransf_12"/>
    <property type="match status" value="1"/>
</dbReference>
<dbReference type="PROSITE" id="PS52004">
    <property type="entry name" value="KS3_2"/>
    <property type="match status" value="1"/>
</dbReference>
<dbReference type="InterPro" id="IPR009081">
    <property type="entry name" value="PP-bd_ACP"/>
</dbReference>
<dbReference type="InterPro" id="IPR049551">
    <property type="entry name" value="PKS_DH_C"/>
</dbReference>
<dbReference type="Gene3D" id="3.40.366.10">
    <property type="entry name" value="Malonyl-Coenzyme A Acyl Carrier Protein, domain 2"/>
    <property type="match status" value="1"/>
</dbReference>
<dbReference type="PROSITE" id="PS50075">
    <property type="entry name" value="CARRIER"/>
    <property type="match status" value="1"/>
</dbReference>
<dbReference type="Pfam" id="PF08659">
    <property type="entry name" value="KR"/>
    <property type="match status" value="1"/>
</dbReference>
<dbReference type="SUPFAM" id="SSF53901">
    <property type="entry name" value="Thiolase-like"/>
    <property type="match status" value="1"/>
</dbReference>
<dbReference type="SUPFAM" id="SSF53335">
    <property type="entry name" value="S-adenosyl-L-methionine-dependent methyltransferases"/>
    <property type="match status" value="1"/>
</dbReference>
<dbReference type="InterPro" id="IPR036291">
    <property type="entry name" value="NAD(P)-bd_dom_sf"/>
</dbReference>
<evidence type="ECO:0000313" key="12">
    <source>
        <dbReference type="EMBL" id="KAK8863381.1"/>
    </source>
</evidence>
<dbReference type="InterPro" id="IPR014043">
    <property type="entry name" value="Acyl_transferase_dom"/>
</dbReference>
<dbReference type="Gene3D" id="3.40.50.150">
    <property type="entry name" value="Vaccinia Virus protein VP39"/>
    <property type="match status" value="1"/>
</dbReference>
<dbReference type="InterPro" id="IPR011032">
    <property type="entry name" value="GroES-like_sf"/>
</dbReference>
<keyword evidence="4" id="KW-0521">NADP</keyword>
<dbReference type="Gene3D" id="3.90.180.10">
    <property type="entry name" value="Medium-chain alcohol dehydrogenases, catalytic domain"/>
    <property type="match status" value="1"/>
</dbReference>
<protein>
    <submittedName>
        <fullName evidence="12">Polyketide synthase</fullName>
    </submittedName>
</protein>
<dbReference type="InterPro" id="IPR013154">
    <property type="entry name" value="ADH-like_N"/>
</dbReference>
<dbReference type="PANTHER" id="PTHR43775">
    <property type="entry name" value="FATTY ACID SYNTHASE"/>
    <property type="match status" value="1"/>
</dbReference>
<dbReference type="InterPro" id="IPR006162">
    <property type="entry name" value="Ppantetheine_attach_site"/>
</dbReference>
<name>A0ABR2IIG4_9PEZI</name>
<dbReference type="Pfam" id="PF08240">
    <property type="entry name" value="ADH_N"/>
    <property type="match status" value="1"/>
</dbReference>
<keyword evidence="5" id="KW-0560">Oxidoreductase</keyword>
<dbReference type="InterPro" id="IPR018201">
    <property type="entry name" value="Ketoacyl_synth_AS"/>
</dbReference>
<dbReference type="InterPro" id="IPR049552">
    <property type="entry name" value="PKS_DH_N"/>
</dbReference>
<evidence type="ECO:0000256" key="2">
    <source>
        <dbReference type="ARBA" id="ARBA00022553"/>
    </source>
</evidence>
<evidence type="ECO:0000313" key="13">
    <source>
        <dbReference type="Proteomes" id="UP001390339"/>
    </source>
</evidence>
<dbReference type="CDD" id="cd05195">
    <property type="entry name" value="enoyl_red"/>
    <property type="match status" value="1"/>
</dbReference>
<dbReference type="Pfam" id="PF00550">
    <property type="entry name" value="PP-binding"/>
    <property type="match status" value="1"/>
</dbReference>
<dbReference type="SUPFAM" id="SSF51735">
    <property type="entry name" value="NAD(P)-binding Rossmann-fold domains"/>
    <property type="match status" value="2"/>
</dbReference>
<dbReference type="EMBL" id="JAPCWZ010000005">
    <property type="protein sequence ID" value="KAK8863381.1"/>
    <property type="molecule type" value="Genomic_DNA"/>
</dbReference>
<evidence type="ECO:0000256" key="8">
    <source>
        <dbReference type="PROSITE-ProRule" id="PRU01363"/>
    </source>
</evidence>
<feature type="active site" description="Proton donor; for dehydratase activity" evidence="8">
    <location>
        <position position="1209"/>
    </location>
</feature>
<dbReference type="SMART" id="SM00823">
    <property type="entry name" value="PKS_PP"/>
    <property type="match status" value="1"/>
</dbReference>
<dbReference type="InterPro" id="IPR020806">
    <property type="entry name" value="PKS_PP-bd"/>
</dbReference>
<dbReference type="SMART" id="SM00826">
    <property type="entry name" value="PKS_DH"/>
    <property type="match status" value="1"/>
</dbReference>
<dbReference type="InterPro" id="IPR016039">
    <property type="entry name" value="Thiolase-like"/>
</dbReference>
<dbReference type="Pfam" id="PF00698">
    <property type="entry name" value="Acyl_transf_1"/>
    <property type="match status" value="1"/>
</dbReference>
<keyword evidence="2" id="KW-0597">Phosphoprotein</keyword>
<dbReference type="InterPro" id="IPR016036">
    <property type="entry name" value="Malonyl_transacylase_ACP-bd"/>
</dbReference>
<evidence type="ECO:0000256" key="7">
    <source>
        <dbReference type="ARBA" id="ARBA00023315"/>
    </source>
</evidence>
<dbReference type="InterPro" id="IPR036736">
    <property type="entry name" value="ACP-like_sf"/>
</dbReference>
<dbReference type="InterPro" id="IPR057326">
    <property type="entry name" value="KR_dom"/>
</dbReference>
<dbReference type="InterPro" id="IPR001227">
    <property type="entry name" value="Ac_transferase_dom_sf"/>
</dbReference>
<keyword evidence="7" id="KW-0012">Acyltransferase</keyword>
<dbReference type="PROSITE" id="PS52019">
    <property type="entry name" value="PKS_MFAS_DH"/>
    <property type="match status" value="1"/>
</dbReference>
<gene>
    <name evidence="12" type="ORF">PGQ11_009616</name>
</gene>
<feature type="region of interest" description="N-terminal hotdog fold" evidence="8">
    <location>
        <begin position="973"/>
        <end position="1108"/>
    </location>
</feature>
<dbReference type="CDD" id="cd00833">
    <property type="entry name" value="PKS"/>
    <property type="match status" value="1"/>
</dbReference>
<dbReference type="InterPro" id="IPR020807">
    <property type="entry name" value="PKS_DH"/>
</dbReference>
<dbReference type="SMART" id="SM00825">
    <property type="entry name" value="PKS_KS"/>
    <property type="match status" value="1"/>
</dbReference>
<dbReference type="Pfam" id="PF02801">
    <property type="entry name" value="Ketoacyl-synt_C"/>
    <property type="match status" value="1"/>
</dbReference>
<dbReference type="InterPro" id="IPR016035">
    <property type="entry name" value="Acyl_Trfase/lysoPLipase"/>
</dbReference>
<feature type="domain" description="Carrier" evidence="9">
    <location>
        <begin position="2531"/>
        <end position="2608"/>
    </location>
</feature>
<dbReference type="Pfam" id="PF14765">
    <property type="entry name" value="PS-DH"/>
    <property type="match status" value="1"/>
</dbReference>
<dbReference type="InterPro" id="IPR032821">
    <property type="entry name" value="PKS_assoc"/>
</dbReference>
<dbReference type="PANTHER" id="PTHR43775:SF29">
    <property type="entry name" value="ASPERFURANONE POLYKETIDE SYNTHASE AFOG-RELATED"/>
    <property type="match status" value="1"/>
</dbReference>
<comment type="caution">
    <text evidence="12">The sequence shown here is derived from an EMBL/GenBank/DDBJ whole genome shotgun (WGS) entry which is preliminary data.</text>
</comment>
<feature type="domain" description="Ketosynthase family 3 (KS3)" evidence="10">
    <location>
        <begin position="9"/>
        <end position="433"/>
    </location>
</feature>
<dbReference type="InterPro" id="IPR029063">
    <property type="entry name" value="SAM-dependent_MTases_sf"/>
</dbReference>
<dbReference type="InterPro" id="IPR014030">
    <property type="entry name" value="Ketoacyl_synth_N"/>
</dbReference>
<dbReference type="Gene3D" id="3.40.50.720">
    <property type="entry name" value="NAD(P)-binding Rossmann-like Domain"/>
    <property type="match status" value="1"/>
</dbReference>
<dbReference type="SMART" id="SM00829">
    <property type="entry name" value="PKS_ER"/>
    <property type="match status" value="1"/>
</dbReference>
<dbReference type="InterPro" id="IPR049900">
    <property type="entry name" value="PKS_mFAS_DH"/>
</dbReference>
<evidence type="ECO:0000259" key="10">
    <source>
        <dbReference type="PROSITE" id="PS52004"/>
    </source>
</evidence>
<dbReference type="InterPro" id="IPR020843">
    <property type="entry name" value="ER"/>
</dbReference>
<evidence type="ECO:0000259" key="11">
    <source>
        <dbReference type="PROSITE" id="PS52019"/>
    </source>
</evidence>
<organism evidence="12 13">
    <name type="scientific">Apiospora arundinis</name>
    <dbReference type="NCBI Taxonomy" id="335852"/>
    <lineage>
        <taxon>Eukaryota</taxon>
        <taxon>Fungi</taxon>
        <taxon>Dikarya</taxon>
        <taxon>Ascomycota</taxon>
        <taxon>Pezizomycotina</taxon>
        <taxon>Sordariomycetes</taxon>
        <taxon>Xylariomycetidae</taxon>
        <taxon>Amphisphaeriales</taxon>
        <taxon>Apiosporaceae</taxon>
        <taxon>Apiospora</taxon>
    </lineage>
</organism>
<evidence type="ECO:0000259" key="9">
    <source>
        <dbReference type="PROSITE" id="PS50075"/>
    </source>
</evidence>
<dbReference type="Gene3D" id="1.10.1200.10">
    <property type="entry name" value="ACP-like"/>
    <property type="match status" value="1"/>
</dbReference>
<feature type="region of interest" description="C-terminal hotdog fold" evidence="8">
    <location>
        <begin position="1142"/>
        <end position="1298"/>
    </location>
</feature>
<dbReference type="SUPFAM" id="SSF52151">
    <property type="entry name" value="FabD/lysophospholipase-like"/>
    <property type="match status" value="1"/>
</dbReference>
<dbReference type="Pfam" id="PF00107">
    <property type="entry name" value="ADH_zinc_N"/>
    <property type="match status" value="1"/>
</dbReference>
<dbReference type="Gene3D" id="3.30.70.3290">
    <property type="match status" value="1"/>
</dbReference>
<evidence type="ECO:0000256" key="4">
    <source>
        <dbReference type="ARBA" id="ARBA00022857"/>
    </source>
</evidence>
<dbReference type="SUPFAM" id="SSF47336">
    <property type="entry name" value="ACP-like"/>
    <property type="match status" value="1"/>
</dbReference>
<dbReference type="InterPro" id="IPR050091">
    <property type="entry name" value="PKS_NRPS_Biosynth_Enz"/>
</dbReference>
<dbReference type="InterPro" id="IPR013149">
    <property type="entry name" value="ADH-like_C"/>
</dbReference>
<keyword evidence="3" id="KW-0808">Transferase</keyword>
<dbReference type="InterPro" id="IPR013217">
    <property type="entry name" value="Methyltransf_12"/>
</dbReference>
<dbReference type="InterPro" id="IPR014031">
    <property type="entry name" value="Ketoacyl_synth_C"/>
</dbReference>
<evidence type="ECO:0000256" key="5">
    <source>
        <dbReference type="ARBA" id="ARBA00023002"/>
    </source>
</evidence>
<feature type="domain" description="PKS/mFAS DH" evidence="11">
    <location>
        <begin position="973"/>
        <end position="1298"/>
    </location>
</feature>
<dbReference type="Pfam" id="PF00109">
    <property type="entry name" value="ketoacyl-synt"/>
    <property type="match status" value="1"/>
</dbReference>
<evidence type="ECO:0000256" key="3">
    <source>
        <dbReference type="ARBA" id="ARBA00022679"/>
    </source>
</evidence>
<dbReference type="SMART" id="SM00827">
    <property type="entry name" value="PKS_AT"/>
    <property type="match status" value="1"/>
</dbReference>
<accession>A0ABR2IIG4</accession>
<dbReference type="Pfam" id="PF16197">
    <property type="entry name" value="KAsynt_C_assoc"/>
    <property type="match status" value="1"/>
</dbReference>
<dbReference type="PROSITE" id="PS00012">
    <property type="entry name" value="PHOSPHOPANTETHEINE"/>
    <property type="match status" value="1"/>
</dbReference>
<dbReference type="PROSITE" id="PS00606">
    <property type="entry name" value="KS3_1"/>
    <property type="match status" value="1"/>
</dbReference>
<reference evidence="12 13" key="1">
    <citation type="journal article" date="2024" name="IMA Fungus">
        <title>Apiospora arundinis, a panoply of carbohydrate-active enzymes and secondary metabolites.</title>
        <authorList>
            <person name="Sorensen T."/>
            <person name="Petersen C."/>
            <person name="Muurmann A.T."/>
            <person name="Christiansen J.V."/>
            <person name="Brundto M.L."/>
            <person name="Overgaard C.K."/>
            <person name="Boysen A.T."/>
            <person name="Wollenberg R.D."/>
            <person name="Larsen T.O."/>
            <person name="Sorensen J.L."/>
            <person name="Nielsen K.L."/>
            <person name="Sondergaard T.E."/>
        </authorList>
    </citation>
    <scope>NUCLEOTIDE SEQUENCE [LARGE SCALE GENOMIC DNA]</scope>
    <source>
        <strain evidence="12 13">AAU 773</strain>
    </source>
</reference>
<dbReference type="InterPro" id="IPR056501">
    <property type="entry name" value="NAD-bd_HRPKS_sdrA"/>
</dbReference>
<dbReference type="CDD" id="cd02440">
    <property type="entry name" value="AdoMet_MTases"/>
    <property type="match status" value="1"/>
</dbReference>
<dbReference type="SUPFAM" id="SSF50129">
    <property type="entry name" value="GroES-like"/>
    <property type="match status" value="1"/>
</dbReference>
<keyword evidence="6" id="KW-0511">Multifunctional enzyme</keyword>
<evidence type="ECO:0000256" key="6">
    <source>
        <dbReference type="ARBA" id="ARBA00023268"/>
    </source>
</evidence>
<evidence type="ECO:0000256" key="1">
    <source>
        <dbReference type="ARBA" id="ARBA00022450"/>
    </source>
</evidence>
<dbReference type="Gene3D" id="3.40.47.10">
    <property type="match status" value="1"/>
</dbReference>
<sequence length="2617" mass="287433">MGPGVVGDDDPVVIVGFSFRFPQDAISEDKFWDILRHGKSTMTEVPEGRFNINGFHANGKNRPGTMAARGGHFLKSNLSEFDASFFNMGGMEAQAMDPQLRMLLETSYHALESAGMALGRVMGSQTSVYLGNFGSEYALLYGSDDEINEKYQATGNSGAMLSNRLSRFYDFHGPSMTLDTACSSSLLGIHLAVQSLRSGESEMSLVCGSQLQLEPRSLSVQASRLNFLSPDSQSYSFDERANGYSRGEGIGVVVLKRLSKALEDGDTIRAVIRSTSANHDGRTASSTQPSSTAQAALIRKAYEPLGFDFASTGYFEAHGTGTAVGDPIEIRGVHSVFSKTRAVPLFIGSVKANIGHLEAAAGIAGLIKAVLTIEKGTIPPNALLRNLNPAIRAEAWNLHFPTSAIDWPSDGLRRASINSFGFGGANAHVVIDDAFYYLQSRGLKGAHNTNPTRSLSNGGQSLLASRAIIHGSGKSSIKKGDPTFLFPITAADEQGVQRYASALASHLAQIGDGAASVEYLHDLAWTLNERRSVLAWRSFVSGSSLDQLQLELSTLAQKPEYPTESPVVRFAFTGQGAQWAAMGKELFETYPVFRDSMVRADSFFRSLGSTWSLVDDLYGPVPSPIIDHPIRAQPFCTALQIALVDLLASWEVFPQAVVGHSSGEIAAAYAAGALTNESALRVAYFRGEVVSMLSEKDPKASSQGSMLAVALSEAELAPHIAALTENDDDATHALTCACINSPRSTTVSGTKNHIKTLAVRLQEAGVFVRELRVPVAYHSPQMYGAVESYTKALVGTLSSPDRGAPRSLQAKFFSSVTATAIPKEELLMAEYWVSNLVSRVNFSEAFELMASCWPQDDDSEQAQCKRASYIVEVGPHVALERPIKDILGTKKNWAYDCLMRRGVPSGSTVTSFAGRLFTSGVPVKIDAVNTHRHHFKTPRMLLDLPLYPFDHSKSYWLESPLSKNHRFRKAPRHDFLGSRSRDWNPSEPKWQFTIRQSDLPWVLDHKIEGTTIYPAAGMLVMVLEAIKSLTDDLANVAGFRLREISITSALLVPATDTGVEVHLHMHQQQEASLTNPFMQTWGFRIYSTANSIWKLHCSGQVYAEEIATTAIDDEKADRCNTYRSRALGTDKEEAESVQKRSLSRIDVTQFYKELTQRGVTFGDTFQRLTGISVNAQGREAVATCSFTEWTQLSKDYDISPHVIHPTTLDGFLQVILAAGQQDLETLPAMVPTKFAEVYFTRGLLDHPDRDIMTICGSVTQKGLYHLSGDAIGVDSVSGEPLVVMRGCLLSGFGDAGFGKGTPEQAYLFHHLEWKPDVALLSNSGIEKYCIQKANESAAMVGSGGVDPDFEIVARYFMAAAMEQVTPEMYESYDASKFQLRKYIDWLKEFFSNSTVTHVDRYHDISPDFLETIASSSLDKKNLVLFGQNLVPILKEEVDPLALLFNEGILVSFYQGPLFNLTTRRLAAYLDLLAHQKSDMDIIEVGAGTGSTTSIVLDTLYQQGKHRGSPRFNHYDFTDISTAFFANAQERYSQQASQMGYRTLDLEKDPVAQGFEAHSYDVVIAASVLHATRNIEKTLNNVKKLLKPGGQLLLSEPTNLQMASIPFFSGVIQGWWLSEEEYRAKGPLLSIIQWNDVLKRSGFDGLKIALPDGPEETHGLSFLVSQVVCDERTSRTPSTVIVHETDEQKSLAVSIQAHMDPLSQGLCEIMSTDAFATDTSEREQCICLYDLGRPVIDHLNKMQFECLQRMVATSKEVLWINDGCGETAEKPEASMISGFAKTVARERANLSFVHLNVELGPSTLANILRLIDHRRGIDPREHETDLLEQNGEIYIPRAVEAPHVNRLFHSEVHQCKVEATDSELVKDPLRVTFVPGQLDSFQFISDKSVPLEVIPPDEIEVHVKATGINFKDVLVALNRVHAQYIGQEFAGVVTRVGSTLAPTLRPGDRVCGLAPGTFRSHVRTKRSCIMKVPSTMSYTEAAASPLVYVTAHYALVHLARLEEGEIVLVHAAAGGVGQAAIQIAQSRRARILVTAGTAEKRQNLIERYGIDPADVFSSRDVRFAEQVMERTGRRGLDVVLNSLSGRALLETWRCIAPLGRFIEIGKRDIDSFNKLPMSPFNRSVSFCSVDIEMILKNKNSLLQQLMEEVEQLVYTDSPRRMIAPQPITIFQRSELEEALRLMQTGQHMGKMVVDWEMPDTIQIIQEKQLDYMFDSSATYVIAGGLGGIGRNISSWLHQNGAKHLILLSRSGPQSEAAKQLLAKLEEEGVEVYAPPCDITNSLALEAVLQYARQNMPPIKGCIQSTMVIENRVFRDYTLEAFQSSIDPKVRGTWNLDSALPAGLDFFVLLSSLAGVHGAISQSNYAAGCSFLDAFARNRRQRGERCVSLDIGLVDSIGYIAERADARQALAMTYMGQKVVTERNLHFMLRYAIQGGLPSGFVTKAHTGSGDAVTASSHAAVAASAWDTQLICGMTTPAWVQRGGTVKDFGWMRIPMFCHLYQMELDVTEAKGDVAEQADSAGSQLKAAASVDEAAETVAALFARRLARSLSVPIEGIDTKRPPFTYGVDSLVAVELVHWFSTEIRAELPVVQLLGHMSIAELARVAAENSDYLVDKPSS</sequence>
<dbReference type="Gene3D" id="3.10.129.110">
    <property type="entry name" value="Polyketide synthase dehydratase"/>
    <property type="match status" value="1"/>
</dbReference>
<proteinExistence type="predicted"/>
<dbReference type="SMART" id="SM00822">
    <property type="entry name" value="PKS_KR"/>
    <property type="match status" value="1"/>
</dbReference>
<keyword evidence="13" id="KW-1185">Reference proteome</keyword>
<feature type="active site" description="Proton acceptor; for dehydratase activity" evidence="8">
    <location>
        <position position="1005"/>
    </location>
</feature>
<dbReference type="Proteomes" id="UP001390339">
    <property type="component" value="Unassembled WGS sequence"/>
</dbReference>
<dbReference type="InterPro" id="IPR013968">
    <property type="entry name" value="PKS_KR"/>
</dbReference>
<dbReference type="Pfam" id="PF21089">
    <property type="entry name" value="PKS_DH_N"/>
    <property type="match status" value="1"/>
</dbReference>
<dbReference type="InterPro" id="IPR042104">
    <property type="entry name" value="PKS_dehydratase_sf"/>
</dbReference>
<keyword evidence="1" id="KW-0596">Phosphopantetheine</keyword>
<dbReference type="SUPFAM" id="SSF55048">
    <property type="entry name" value="Probable ACP-binding domain of malonyl-CoA ACP transacylase"/>
    <property type="match status" value="1"/>
</dbReference>